<dbReference type="EMBL" id="KV429064">
    <property type="protein sequence ID" value="KZT68742.1"/>
    <property type="molecule type" value="Genomic_DNA"/>
</dbReference>
<sequence length="112" mass="12656">MHCMYAMTCTATQGRGALLSRTRIQSHATTDICCDAGLAFRWAFRVGRGTPRRSEAVLCTIYTLEAFSRVPCVPFRTYDTSDMQKNGSIWILFRSVAVALSIHPFCSFFWLC</sequence>
<protein>
    <submittedName>
        <fullName evidence="2">Uncharacterized protein</fullName>
    </submittedName>
</protein>
<reference evidence="2 3" key="1">
    <citation type="journal article" date="2016" name="Mol. Biol. Evol.">
        <title>Comparative Genomics of Early-Diverging Mushroom-Forming Fungi Provides Insights into the Origins of Lignocellulose Decay Capabilities.</title>
        <authorList>
            <person name="Nagy L.G."/>
            <person name="Riley R."/>
            <person name="Tritt A."/>
            <person name="Adam C."/>
            <person name="Daum C."/>
            <person name="Floudas D."/>
            <person name="Sun H."/>
            <person name="Yadav J.S."/>
            <person name="Pangilinan J."/>
            <person name="Larsson K.H."/>
            <person name="Matsuura K."/>
            <person name="Barry K."/>
            <person name="Labutti K."/>
            <person name="Kuo R."/>
            <person name="Ohm R.A."/>
            <person name="Bhattacharya S.S."/>
            <person name="Shirouzu T."/>
            <person name="Yoshinaga Y."/>
            <person name="Martin F.M."/>
            <person name="Grigoriev I.V."/>
            <person name="Hibbett D.S."/>
        </authorList>
    </citation>
    <scope>NUCLEOTIDE SEQUENCE [LARGE SCALE GENOMIC DNA]</scope>
    <source>
        <strain evidence="2 3">L-15889</strain>
    </source>
</reference>
<organism evidence="2 3">
    <name type="scientific">Daedalea quercina L-15889</name>
    <dbReference type="NCBI Taxonomy" id="1314783"/>
    <lineage>
        <taxon>Eukaryota</taxon>
        <taxon>Fungi</taxon>
        <taxon>Dikarya</taxon>
        <taxon>Basidiomycota</taxon>
        <taxon>Agaricomycotina</taxon>
        <taxon>Agaricomycetes</taxon>
        <taxon>Polyporales</taxon>
        <taxon>Fomitopsis</taxon>
    </lineage>
</organism>
<proteinExistence type="predicted"/>
<accession>A0A165PXE7</accession>
<evidence type="ECO:0000313" key="2">
    <source>
        <dbReference type="EMBL" id="KZT68742.1"/>
    </source>
</evidence>
<evidence type="ECO:0000313" key="3">
    <source>
        <dbReference type="Proteomes" id="UP000076727"/>
    </source>
</evidence>
<feature type="transmembrane region" description="Helical" evidence="1">
    <location>
        <begin position="91"/>
        <end position="111"/>
    </location>
</feature>
<dbReference type="AlphaFoldDB" id="A0A165PXE7"/>
<gene>
    <name evidence="2" type="ORF">DAEQUDRAFT_318868</name>
</gene>
<keyword evidence="3" id="KW-1185">Reference proteome</keyword>
<dbReference type="Proteomes" id="UP000076727">
    <property type="component" value="Unassembled WGS sequence"/>
</dbReference>
<name>A0A165PXE7_9APHY</name>
<keyword evidence="1" id="KW-1133">Transmembrane helix</keyword>
<evidence type="ECO:0000256" key="1">
    <source>
        <dbReference type="SAM" id="Phobius"/>
    </source>
</evidence>
<keyword evidence="1" id="KW-0812">Transmembrane</keyword>
<keyword evidence="1" id="KW-0472">Membrane</keyword>